<accession>A0A542XS40</accession>
<sequence length="44" mass="4867">MVRAIQPPVDQAAFDELVDGVEQPRLPRVAALRGRLTVLLVAVW</sequence>
<name>A0A542XS40_SALAC</name>
<gene>
    <name evidence="1" type="ORF">FB564_3837</name>
</gene>
<dbReference type="Proteomes" id="UP000315983">
    <property type="component" value="Unassembled WGS sequence"/>
</dbReference>
<dbReference type="EMBL" id="VFOL01000001">
    <property type="protein sequence ID" value="TQL38634.1"/>
    <property type="molecule type" value="Genomic_DNA"/>
</dbReference>
<evidence type="ECO:0000313" key="1">
    <source>
        <dbReference type="EMBL" id="TQL38634.1"/>
    </source>
</evidence>
<organism evidence="1 2">
    <name type="scientific">Salinispora arenicola</name>
    <dbReference type="NCBI Taxonomy" id="168697"/>
    <lineage>
        <taxon>Bacteria</taxon>
        <taxon>Bacillati</taxon>
        <taxon>Actinomycetota</taxon>
        <taxon>Actinomycetes</taxon>
        <taxon>Micromonosporales</taxon>
        <taxon>Micromonosporaceae</taxon>
        <taxon>Salinispora</taxon>
    </lineage>
</organism>
<protein>
    <submittedName>
        <fullName evidence="1">Uncharacterized protein</fullName>
    </submittedName>
</protein>
<dbReference type="AlphaFoldDB" id="A0A542XS40"/>
<comment type="caution">
    <text evidence="1">The sequence shown here is derived from an EMBL/GenBank/DDBJ whole genome shotgun (WGS) entry which is preliminary data.</text>
</comment>
<reference evidence="1 2" key="1">
    <citation type="submission" date="2019-06" db="EMBL/GenBank/DDBJ databases">
        <title>Sequencing the genomes of 1000 actinobacteria strains.</title>
        <authorList>
            <person name="Klenk H.-P."/>
        </authorList>
    </citation>
    <scope>NUCLEOTIDE SEQUENCE [LARGE SCALE GENOMIC DNA]</scope>
    <source>
        <strain evidence="1 2">DSM 44819</strain>
    </source>
</reference>
<proteinExistence type="predicted"/>
<evidence type="ECO:0000313" key="2">
    <source>
        <dbReference type="Proteomes" id="UP000315983"/>
    </source>
</evidence>